<dbReference type="RefSeq" id="WP_113030728.1">
    <property type="nucleotide sequence ID" value="NZ_QMFB01000004.1"/>
</dbReference>
<evidence type="ECO:0000313" key="5">
    <source>
        <dbReference type="Proteomes" id="UP000250369"/>
    </source>
</evidence>
<keyword evidence="2" id="KW-1133">Transmembrane helix</keyword>
<keyword evidence="5" id="KW-1185">Reference proteome</keyword>
<dbReference type="EMBL" id="QMFB01000004">
    <property type="protein sequence ID" value="RAV21638.1"/>
    <property type="molecule type" value="Genomic_DNA"/>
</dbReference>
<keyword evidence="2" id="KW-0812">Transmembrane</keyword>
<gene>
    <name evidence="4" type="ORF">DQG23_10310</name>
</gene>
<keyword evidence="2" id="KW-0472">Membrane</keyword>
<evidence type="ECO:0000313" key="4">
    <source>
        <dbReference type="EMBL" id="RAV21638.1"/>
    </source>
</evidence>
<feature type="domain" description="Bacterial sugar transferase" evidence="3">
    <location>
        <begin position="4"/>
        <end position="196"/>
    </location>
</feature>
<protein>
    <submittedName>
        <fullName evidence="4">Sugar transferase</fullName>
    </submittedName>
</protein>
<comment type="caution">
    <text evidence="4">The sequence shown here is derived from an EMBL/GenBank/DDBJ whole genome shotgun (WGS) entry which is preliminary data.</text>
</comment>
<evidence type="ECO:0000256" key="2">
    <source>
        <dbReference type="SAM" id="Phobius"/>
    </source>
</evidence>
<dbReference type="PANTHER" id="PTHR30576:SF20">
    <property type="entry name" value="QUINOVOSAMINEPHOSPHOTRANSFERAE-RELATED"/>
    <property type="match status" value="1"/>
</dbReference>
<dbReference type="InterPro" id="IPR003362">
    <property type="entry name" value="Bact_transf"/>
</dbReference>
<dbReference type="OrthoDB" id="9808602at2"/>
<dbReference type="GO" id="GO:0016780">
    <property type="term" value="F:phosphotransferase activity, for other substituted phosphate groups"/>
    <property type="evidence" value="ECO:0007669"/>
    <property type="project" value="TreeGrafter"/>
</dbReference>
<proteinExistence type="inferred from homology"/>
<dbReference type="PANTHER" id="PTHR30576">
    <property type="entry name" value="COLANIC BIOSYNTHESIS UDP-GLUCOSE LIPID CARRIER TRANSFERASE"/>
    <property type="match status" value="1"/>
</dbReference>
<evidence type="ECO:0000259" key="3">
    <source>
        <dbReference type="Pfam" id="PF02397"/>
    </source>
</evidence>
<feature type="transmembrane region" description="Helical" evidence="2">
    <location>
        <begin position="7"/>
        <end position="30"/>
    </location>
</feature>
<reference evidence="4 5" key="1">
    <citation type="journal article" date="2009" name="Int. J. Syst. Evol. Microbiol.">
        <title>Paenibacillus contaminans sp. nov., isolated from a contaminated laboratory plate.</title>
        <authorList>
            <person name="Chou J.H."/>
            <person name="Lee J.H."/>
            <person name="Lin M.C."/>
            <person name="Chang P.S."/>
            <person name="Arun A.B."/>
            <person name="Young C.C."/>
            <person name="Chen W.M."/>
        </authorList>
    </citation>
    <scope>NUCLEOTIDE SEQUENCE [LARGE SCALE GENOMIC DNA]</scope>
    <source>
        <strain evidence="4 5">CKOBP-6</strain>
    </source>
</reference>
<dbReference type="Pfam" id="PF02397">
    <property type="entry name" value="Bac_transf"/>
    <property type="match status" value="1"/>
</dbReference>
<sequence>MAAKRIFDFVFALLGIAVISPLLIVVSLWIKLDSSGPVFFKQKRVGRNGNAFQIYKFRTMVKDAEKLGKQITVGKDPRISRAGMFLRKLKLDELPQLFNVLKGDMSFVGPRPEVPHYVSFYTKEQQMVLSVLPGITDYASLKYIDENLVLSASKDPEYTYVHQVMADKIKINLEYLQRMSLWEDIKIIILTIFRVVWRKKETETNENTHARSY</sequence>
<name>A0A329MQC6_9BACL</name>
<organism evidence="4 5">
    <name type="scientific">Paenibacillus contaminans</name>
    <dbReference type="NCBI Taxonomy" id="450362"/>
    <lineage>
        <taxon>Bacteria</taxon>
        <taxon>Bacillati</taxon>
        <taxon>Bacillota</taxon>
        <taxon>Bacilli</taxon>
        <taxon>Bacillales</taxon>
        <taxon>Paenibacillaceae</taxon>
        <taxon>Paenibacillus</taxon>
    </lineage>
</organism>
<comment type="similarity">
    <text evidence="1">Belongs to the bacterial sugar transferase family.</text>
</comment>
<keyword evidence="4" id="KW-0808">Transferase</keyword>
<dbReference type="Proteomes" id="UP000250369">
    <property type="component" value="Unassembled WGS sequence"/>
</dbReference>
<accession>A0A329MQC6</accession>
<dbReference type="AlphaFoldDB" id="A0A329MQC6"/>
<evidence type="ECO:0000256" key="1">
    <source>
        <dbReference type="ARBA" id="ARBA00006464"/>
    </source>
</evidence>